<keyword evidence="1" id="KW-0472">Membrane</keyword>
<protein>
    <submittedName>
        <fullName evidence="2">Uncharacterized protein</fullName>
    </submittedName>
</protein>
<keyword evidence="1" id="KW-1133">Transmembrane helix</keyword>
<gene>
    <name evidence="2" type="ORF">Satyrvirus28_7</name>
</gene>
<accession>A0A3G5AJG0</accession>
<feature type="transmembrane region" description="Helical" evidence="1">
    <location>
        <begin position="20"/>
        <end position="43"/>
    </location>
</feature>
<dbReference type="EMBL" id="MK072464">
    <property type="protein sequence ID" value="AYV85649.1"/>
    <property type="molecule type" value="Genomic_DNA"/>
</dbReference>
<keyword evidence="1" id="KW-0812">Transmembrane</keyword>
<sequence length="213" mass="22176">MSSKPTSNSTPKMSTTRKIVLFVVFLFVIAIVIIIIIGLIRLIRFETGSPNNQPQVSNPQNCPSTCQHHIDCANCGANTLCISGQCATNPCANYSTCESIKGSNNPNCGWCFDNYGSNGYQGVAIPGDTDGATTGTCNAYVDQHTDCPAAQNCAAISSCTGIPNAASCGWCTNLNVALNSISGTGPHYTPEEDCGNFVNYAGKDPSSCPGGAV</sequence>
<organism evidence="2">
    <name type="scientific">Satyrvirus sp</name>
    <dbReference type="NCBI Taxonomy" id="2487771"/>
    <lineage>
        <taxon>Viruses</taxon>
        <taxon>Varidnaviria</taxon>
        <taxon>Bamfordvirae</taxon>
        <taxon>Nucleocytoviricota</taxon>
        <taxon>Megaviricetes</taxon>
        <taxon>Imitervirales</taxon>
        <taxon>Mimiviridae</taxon>
        <taxon>Megamimivirinae</taxon>
    </lineage>
</organism>
<proteinExistence type="predicted"/>
<evidence type="ECO:0000256" key="1">
    <source>
        <dbReference type="SAM" id="Phobius"/>
    </source>
</evidence>
<name>A0A3G5AJG0_9VIRU</name>
<evidence type="ECO:0000313" key="2">
    <source>
        <dbReference type="EMBL" id="AYV85649.1"/>
    </source>
</evidence>
<reference evidence="2" key="1">
    <citation type="submission" date="2018-10" db="EMBL/GenBank/DDBJ databases">
        <title>Hidden diversity of soil giant viruses.</title>
        <authorList>
            <person name="Schulz F."/>
            <person name="Alteio L."/>
            <person name="Goudeau D."/>
            <person name="Ryan E.M."/>
            <person name="Malmstrom R.R."/>
            <person name="Blanchard J."/>
            <person name="Woyke T."/>
        </authorList>
    </citation>
    <scope>NUCLEOTIDE SEQUENCE</scope>
    <source>
        <strain evidence="2">SAV1</strain>
    </source>
</reference>